<dbReference type="RefSeq" id="WP_137401613.1">
    <property type="nucleotide sequence ID" value="NZ_BMIU01000006.1"/>
</dbReference>
<proteinExistence type="inferred from homology"/>
<dbReference type="PANTHER" id="PTHR47505">
    <property type="entry name" value="DNA UTILIZATION PROTEIN YHGH"/>
    <property type="match status" value="1"/>
</dbReference>
<dbReference type="InterPro" id="IPR029057">
    <property type="entry name" value="PRTase-like"/>
</dbReference>
<dbReference type="CDD" id="cd06223">
    <property type="entry name" value="PRTases_typeI"/>
    <property type="match status" value="1"/>
</dbReference>
<dbReference type="PANTHER" id="PTHR47505:SF1">
    <property type="entry name" value="DNA UTILIZATION PROTEIN YHGH"/>
    <property type="match status" value="1"/>
</dbReference>
<organism evidence="3 4">
    <name type="scientific">Echinicola rosea</name>
    <dbReference type="NCBI Taxonomy" id="1807691"/>
    <lineage>
        <taxon>Bacteria</taxon>
        <taxon>Pseudomonadati</taxon>
        <taxon>Bacteroidota</taxon>
        <taxon>Cytophagia</taxon>
        <taxon>Cytophagales</taxon>
        <taxon>Cyclobacteriaceae</taxon>
        <taxon>Echinicola</taxon>
    </lineage>
</organism>
<evidence type="ECO:0000313" key="4">
    <source>
        <dbReference type="Proteomes" id="UP000647339"/>
    </source>
</evidence>
<reference evidence="4" key="1">
    <citation type="journal article" date="2019" name="Int. J. Syst. Evol. Microbiol.">
        <title>The Global Catalogue of Microorganisms (GCM) 10K type strain sequencing project: providing services to taxonomists for standard genome sequencing and annotation.</title>
        <authorList>
            <consortium name="The Broad Institute Genomics Platform"/>
            <consortium name="The Broad Institute Genome Sequencing Center for Infectious Disease"/>
            <person name="Wu L."/>
            <person name="Ma J."/>
        </authorList>
    </citation>
    <scope>NUCLEOTIDE SEQUENCE [LARGE SCALE GENOMIC DNA]</scope>
    <source>
        <strain evidence="4">CGMCC 1.15407</strain>
    </source>
</reference>
<comment type="caution">
    <text evidence="3">The sequence shown here is derived from an EMBL/GenBank/DDBJ whole genome shotgun (WGS) entry which is preliminary data.</text>
</comment>
<dbReference type="Pfam" id="PF00156">
    <property type="entry name" value="Pribosyltran"/>
    <property type="match status" value="1"/>
</dbReference>
<dbReference type="EMBL" id="BMIU01000006">
    <property type="protein sequence ID" value="GGF28079.1"/>
    <property type="molecule type" value="Genomic_DNA"/>
</dbReference>
<accession>A0ABQ1UWS7</accession>
<dbReference type="Gene3D" id="3.40.50.2020">
    <property type="match status" value="1"/>
</dbReference>
<evidence type="ECO:0000313" key="3">
    <source>
        <dbReference type="EMBL" id="GGF28079.1"/>
    </source>
</evidence>
<name>A0ABQ1UWS7_9BACT</name>
<evidence type="ECO:0000259" key="2">
    <source>
        <dbReference type="Pfam" id="PF00156"/>
    </source>
</evidence>
<protein>
    <submittedName>
        <fullName evidence="3">Amidophosphoribosyltransferase</fullName>
    </submittedName>
</protein>
<dbReference type="InterPro" id="IPR000836">
    <property type="entry name" value="PRTase_dom"/>
</dbReference>
<dbReference type="SUPFAM" id="SSF53271">
    <property type="entry name" value="PRTase-like"/>
    <property type="match status" value="1"/>
</dbReference>
<dbReference type="InterPro" id="IPR051910">
    <property type="entry name" value="ComF/GntX_DNA_util-trans"/>
</dbReference>
<comment type="similarity">
    <text evidence="1">Belongs to the ComF/GntX family.</text>
</comment>
<evidence type="ECO:0000256" key="1">
    <source>
        <dbReference type="ARBA" id="ARBA00008007"/>
    </source>
</evidence>
<gene>
    <name evidence="3" type="ORF">GCM10011339_15270</name>
</gene>
<feature type="domain" description="Phosphoribosyltransferase" evidence="2">
    <location>
        <begin position="136"/>
        <end position="228"/>
    </location>
</feature>
<keyword evidence="4" id="KW-1185">Reference proteome</keyword>
<dbReference type="Proteomes" id="UP000647339">
    <property type="component" value="Unassembled WGS sequence"/>
</dbReference>
<sequence>MRFTFFNDFLALVFPQTCAVCRSSLFDFEELICRSCQVQLPFTTYHQRPDNNDLALKVMGLTRVGRVMAFLRYSKKGVSQRLLHQLKYRNQPEMGVLLGKMYGHELARNGYKDTWDGIFAIPLHPAKQKRRGYNQSMMFAEGLSSVLDSPVRDSLLRTKFTSTQTNKSRMERIANVEHVFSLVTGTDLKNKKLLLVDDVMTTGATLAAAANVLLEAGAEQVDLAVIAAGK</sequence>